<keyword evidence="3 6" id="KW-0812">Transmembrane</keyword>
<evidence type="ECO:0000256" key="2">
    <source>
        <dbReference type="ARBA" id="ARBA00009773"/>
    </source>
</evidence>
<evidence type="ECO:0000313" key="7">
    <source>
        <dbReference type="EMBL" id="ADI63951.1"/>
    </source>
</evidence>
<dbReference type="GO" id="GO:0016020">
    <property type="term" value="C:membrane"/>
    <property type="evidence" value="ECO:0007669"/>
    <property type="project" value="UniProtKB-SubCell"/>
</dbReference>
<dbReference type="HOGENOM" id="CLU_031275_8_1_3"/>
<dbReference type="eggNOG" id="COG0628">
    <property type="taxonomic scope" value="Bacteria"/>
</dbReference>
<dbReference type="GO" id="GO:0055085">
    <property type="term" value="P:transmembrane transport"/>
    <property type="evidence" value="ECO:0007669"/>
    <property type="project" value="TreeGrafter"/>
</dbReference>
<evidence type="ECO:0000256" key="3">
    <source>
        <dbReference type="ARBA" id="ARBA00022692"/>
    </source>
</evidence>
<dbReference type="KEGG" id="naz:Aazo_1849"/>
<keyword evidence="4 6" id="KW-1133">Transmembrane helix</keyword>
<accession>D7DVU2</accession>
<dbReference type="PANTHER" id="PTHR21716">
    <property type="entry name" value="TRANSMEMBRANE PROTEIN"/>
    <property type="match status" value="1"/>
</dbReference>
<evidence type="ECO:0000313" key="8">
    <source>
        <dbReference type="Proteomes" id="UP000001511"/>
    </source>
</evidence>
<proteinExistence type="inferred from homology"/>
<dbReference type="Proteomes" id="UP000001511">
    <property type="component" value="Chromosome"/>
</dbReference>
<comment type="subcellular location">
    <subcellularLocation>
        <location evidence="1">Membrane</location>
        <topology evidence="1">Multi-pass membrane protein</topology>
    </subcellularLocation>
</comment>
<protein>
    <recommendedName>
        <fullName evidence="9">Permease</fullName>
    </recommendedName>
</protein>
<feature type="transmembrane region" description="Helical" evidence="6">
    <location>
        <begin position="151"/>
        <end position="176"/>
    </location>
</feature>
<feature type="transmembrane region" description="Helical" evidence="6">
    <location>
        <begin position="38"/>
        <end position="55"/>
    </location>
</feature>
<feature type="transmembrane region" description="Helical" evidence="6">
    <location>
        <begin position="270"/>
        <end position="286"/>
    </location>
</feature>
<dbReference type="Pfam" id="PF01594">
    <property type="entry name" value="AI-2E_transport"/>
    <property type="match status" value="1"/>
</dbReference>
<dbReference type="STRING" id="551115.Aazo_1849"/>
<dbReference type="OrthoDB" id="505911at2"/>
<dbReference type="EMBL" id="CP002059">
    <property type="protein sequence ID" value="ADI63951.1"/>
    <property type="molecule type" value="Genomic_DNA"/>
</dbReference>
<evidence type="ECO:0000256" key="5">
    <source>
        <dbReference type="ARBA" id="ARBA00023136"/>
    </source>
</evidence>
<name>D7DVU2_NOSA0</name>
<sequence length="365" mass="40312">MRRSASPQSLLIYGLSVPIIALNVWLLSVLFRYFQHPITILSIAAILAFLLNYPVKFLEKARITRTQAVIIVLIITLALLGILCVTLVPMVIEQTIQLLNKIPDWLASSQDNLGKLQVVARQRRINIDFSLVTNQINANIQNLVQQIASSAVGFAGTLLSGLLNLVLVVVLAFYMLLYGDHVWYGLINLLPSNIGIPFNKSLQLNFQNFFLSQLLLGLFMELVLTPIFLFLRVPFALLFAIVIGLSELIPFVGATLGISLVTILVLLQNWWLAFPVATVAIVLQQIKDNLLAPKLLGNFIGLNPIWIFVSILMGFEIAGLLGTLVAVPIAGTIKGTFDAIKSSKHNEYVSNFTVTYESKSGENDK</sequence>
<feature type="transmembrane region" description="Helical" evidence="6">
    <location>
        <begin position="12"/>
        <end position="31"/>
    </location>
</feature>
<dbReference type="AlphaFoldDB" id="D7DVU2"/>
<dbReference type="PANTHER" id="PTHR21716:SF66">
    <property type="entry name" value="TRANSPORT PROTEIN SLL0063-RELATED"/>
    <property type="match status" value="1"/>
</dbReference>
<comment type="similarity">
    <text evidence="2">Belongs to the autoinducer-2 exporter (AI-2E) (TC 2.A.86) family.</text>
</comment>
<keyword evidence="8" id="KW-1185">Reference proteome</keyword>
<feature type="transmembrane region" description="Helical" evidence="6">
    <location>
        <begin position="237"/>
        <end position="263"/>
    </location>
</feature>
<evidence type="ECO:0008006" key="9">
    <source>
        <dbReference type="Google" id="ProtNLM"/>
    </source>
</evidence>
<feature type="transmembrane region" description="Helical" evidence="6">
    <location>
        <begin position="67"/>
        <end position="92"/>
    </location>
</feature>
<feature type="transmembrane region" description="Helical" evidence="6">
    <location>
        <begin position="306"/>
        <end position="331"/>
    </location>
</feature>
<feature type="transmembrane region" description="Helical" evidence="6">
    <location>
        <begin position="210"/>
        <end position="231"/>
    </location>
</feature>
<gene>
    <name evidence="7" type="ordered locus">Aazo_1849</name>
</gene>
<dbReference type="InterPro" id="IPR002549">
    <property type="entry name" value="AI-2E-like"/>
</dbReference>
<evidence type="ECO:0000256" key="6">
    <source>
        <dbReference type="SAM" id="Phobius"/>
    </source>
</evidence>
<dbReference type="RefSeq" id="WP_013190969.1">
    <property type="nucleotide sequence ID" value="NC_014248.1"/>
</dbReference>
<keyword evidence="5 6" id="KW-0472">Membrane</keyword>
<evidence type="ECO:0000256" key="4">
    <source>
        <dbReference type="ARBA" id="ARBA00022989"/>
    </source>
</evidence>
<evidence type="ECO:0000256" key="1">
    <source>
        <dbReference type="ARBA" id="ARBA00004141"/>
    </source>
</evidence>
<reference evidence="7 8" key="1">
    <citation type="journal article" date="2010" name="PLoS ONE">
        <title>Genome erosion in a nitrogen-fixing vertically transmitted endosymbiotic multicellular cyanobacterium.</title>
        <authorList>
            <person name="Ran L."/>
            <person name="Larsson J."/>
            <person name="Vigil-Stenman T."/>
            <person name="Nylander J.A."/>
            <person name="Ininbergs K."/>
            <person name="Zheng W.W."/>
            <person name="Lapidus A."/>
            <person name="Lowry S."/>
            <person name="Haselkorn R."/>
            <person name="Bergman B."/>
        </authorList>
    </citation>
    <scope>NUCLEOTIDE SEQUENCE [LARGE SCALE GENOMIC DNA]</scope>
    <source>
        <strain evidence="7 8">0708</strain>
    </source>
</reference>
<organism evidence="7 8">
    <name type="scientific">Nostoc azollae (strain 0708)</name>
    <name type="common">Anabaena azollae (strain 0708)</name>
    <dbReference type="NCBI Taxonomy" id="551115"/>
    <lineage>
        <taxon>Bacteria</taxon>
        <taxon>Bacillati</taxon>
        <taxon>Cyanobacteriota</taxon>
        <taxon>Cyanophyceae</taxon>
        <taxon>Nostocales</taxon>
        <taxon>Nostocaceae</taxon>
        <taxon>Trichormus</taxon>
    </lineage>
</organism>